<comment type="similarity">
    <text evidence="2">Belongs to the OmpP1/FadL family.</text>
</comment>
<evidence type="ECO:0000256" key="1">
    <source>
        <dbReference type="ARBA" id="ARBA00004571"/>
    </source>
</evidence>
<dbReference type="EMBL" id="QFRJ01000003">
    <property type="protein sequence ID" value="PWH86085.1"/>
    <property type="molecule type" value="Genomic_DNA"/>
</dbReference>
<protein>
    <recommendedName>
        <fullName evidence="11">Aromatic hydrocarbon degradation protein</fullName>
    </recommendedName>
</protein>
<comment type="subcellular location">
    <subcellularLocation>
        <location evidence="1">Cell outer membrane</location>
        <topology evidence="1">Multi-pass membrane protein</topology>
    </subcellularLocation>
</comment>
<keyword evidence="4" id="KW-0812">Transmembrane</keyword>
<keyword evidence="6" id="KW-0472">Membrane</keyword>
<accession>A0A2U2XE72</accession>
<feature type="chain" id="PRO_5015408467" description="Aromatic hydrocarbon degradation protein" evidence="8">
    <location>
        <begin position="24"/>
        <end position="498"/>
    </location>
</feature>
<dbReference type="OrthoDB" id="9765571at2"/>
<evidence type="ECO:0000313" key="10">
    <source>
        <dbReference type="Proteomes" id="UP000245370"/>
    </source>
</evidence>
<dbReference type="Gene3D" id="2.40.160.60">
    <property type="entry name" value="Outer membrane protein transport protein (OMPP1/FadL/TodX)"/>
    <property type="match status" value="1"/>
</dbReference>
<dbReference type="RefSeq" id="WP_109358894.1">
    <property type="nucleotide sequence ID" value="NZ_QFRJ01000003.1"/>
</dbReference>
<comment type="caution">
    <text evidence="9">The sequence shown here is derived from an EMBL/GenBank/DDBJ whole genome shotgun (WGS) entry which is preliminary data.</text>
</comment>
<evidence type="ECO:0000256" key="5">
    <source>
        <dbReference type="ARBA" id="ARBA00022729"/>
    </source>
</evidence>
<evidence type="ECO:0000256" key="4">
    <source>
        <dbReference type="ARBA" id="ARBA00022692"/>
    </source>
</evidence>
<keyword evidence="7" id="KW-0998">Cell outer membrane</keyword>
<evidence type="ECO:0000313" key="9">
    <source>
        <dbReference type="EMBL" id="PWH86085.1"/>
    </source>
</evidence>
<keyword evidence="3" id="KW-1134">Transmembrane beta strand</keyword>
<proteinExistence type="inferred from homology"/>
<dbReference type="GO" id="GO:0009279">
    <property type="term" value="C:cell outer membrane"/>
    <property type="evidence" value="ECO:0007669"/>
    <property type="project" value="UniProtKB-SubCell"/>
</dbReference>
<dbReference type="GO" id="GO:0015483">
    <property type="term" value="F:long-chain fatty acid transporting porin activity"/>
    <property type="evidence" value="ECO:0007669"/>
    <property type="project" value="TreeGrafter"/>
</dbReference>
<name>A0A2U2XE72_9FLAO</name>
<evidence type="ECO:0000256" key="7">
    <source>
        <dbReference type="ARBA" id="ARBA00023237"/>
    </source>
</evidence>
<evidence type="ECO:0000256" key="3">
    <source>
        <dbReference type="ARBA" id="ARBA00022452"/>
    </source>
</evidence>
<gene>
    <name evidence="9" type="ORF">DIT68_05885</name>
</gene>
<reference evidence="9 10" key="2">
    <citation type="submission" date="2018-05" db="EMBL/GenBank/DDBJ databases">
        <authorList>
            <person name="Lanie J.A."/>
            <person name="Ng W.-L."/>
            <person name="Kazmierczak K.M."/>
            <person name="Andrzejewski T.M."/>
            <person name="Davidsen T.M."/>
            <person name="Wayne K.J."/>
            <person name="Tettelin H."/>
            <person name="Glass J.I."/>
            <person name="Rusch D."/>
            <person name="Podicherti R."/>
            <person name="Tsui H.-C.T."/>
            <person name="Winkler M.E."/>
        </authorList>
    </citation>
    <scope>NUCLEOTIDE SEQUENCE [LARGE SCALE GENOMIC DNA]</scope>
    <source>
        <strain evidence="9 10">C305</strain>
    </source>
</reference>
<reference evidence="9 10" key="1">
    <citation type="submission" date="2018-05" db="EMBL/GenBank/DDBJ databases">
        <title>Brumimicrobium oceani sp. nov., isolated from coastal sediment.</title>
        <authorList>
            <person name="Kou Y."/>
        </authorList>
    </citation>
    <scope>NUCLEOTIDE SEQUENCE [LARGE SCALE GENOMIC DNA]</scope>
    <source>
        <strain evidence="9 10">C305</strain>
    </source>
</reference>
<evidence type="ECO:0000256" key="2">
    <source>
        <dbReference type="ARBA" id="ARBA00008163"/>
    </source>
</evidence>
<sequence length="498" mass="56327">MKKINSIGLFLAVVTFTSANLFAQNENDVLRYSNTDVFGSARFEAMAGSFGALGADFSAIQINPASMGRFSSSNLSISLNNSSLQNEALYNGTATETQQNKFTISSGGAVFTTDLSAQNKGRKFSQFTIGYTRLKNFSNSRRYEGQNLYSLLDVYANDGLGIDPEYIFTDRPFSTGLAYDVGAVYYDESNFQYYPELTPTGNMYHERSIQTDGGIGEFHIGYSENYMNRFYYGASLGIRRVNYSESYVHSENVLDTVGVSLRSFEYDYEQVTEGTGFNLKLGVLFLPTEEFRIGLAFESPTIINLNDEWTATMNATHNYGYESIQATDVPEGQFGYRIKTPMKLRGSFAYVFGMRGAINVDLEMSRLTNGRIRPSSDNSFYGNAYTFDYENEGVMLLYRTIVNTRIGMEYMVYPDFYLRGGVAILPQPYDKEFIDITSPNMTYSGGIGWDNKYLSIDLSYRLFQVQEEYYAFDPSRIENRTDFKTNMHSVVLSGRLKF</sequence>
<dbReference type="PANTHER" id="PTHR35093">
    <property type="entry name" value="OUTER MEMBRANE PROTEIN NMB0088-RELATED"/>
    <property type="match status" value="1"/>
</dbReference>
<dbReference type="AlphaFoldDB" id="A0A2U2XE72"/>
<dbReference type="Proteomes" id="UP000245370">
    <property type="component" value="Unassembled WGS sequence"/>
</dbReference>
<feature type="signal peptide" evidence="8">
    <location>
        <begin position="1"/>
        <end position="23"/>
    </location>
</feature>
<dbReference type="SUPFAM" id="SSF56935">
    <property type="entry name" value="Porins"/>
    <property type="match status" value="1"/>
</dbReference>
<dbReference type="InterPro" id="IPR005017">
    <property type="entry name" value="OMPP1/FadL/TodX"/>
</dbReference>
<evidence type="ECO:0000256" key="8">
    <source>
        <dbReference type="SAM" id="SignalP"/>
    </source>
</evidence>
<organism evidence="9 10">
    <name type="scientific">Brumimicrobium oceani</name>
    <dbReference type="NCBI Taxonomy" id="2100725"/>
    <lineage>
        <taxon>Bacteria</taxon>
        <taxon>Pseudomonadati</taxon>
        <taxon>Bacteroidota</taxon>
        <taxon>Flavobacteriia</taxon>
        <taxon>Flavobacteriales</taxon>
        <taxon>Crocinitomicaceae</taxon>
        <taxon>Brumimicrobium</taxon>
    </lineage>
</organism>
<keyword evidence="10" id="KW-1185">Reference proteome</keyword>
<dbReference type="PANTHER" id="PTHR35093:SF8">
    <property type="entry name" value="OUTER MEMBRANE PROTEIN NMB0088-RELATED"/>
    <property type="match status" value="1"/>
</dbReference>
<evidence type="ECO:0008006" key="11">
    <source>
        <dbReference type="Google" id="ProtNLM"/>
    </source>
</evidence>
<keyword evidence="5 8" id="KW-0732">Signal</keyword>
<evidence type="ECO:0000256" key="6">
    <source>
        <dbReference type="ARBA" id="ARBA00023136"/>
    </source>
</evidence>